<keyword evidence="1" id="KW-1003">Cell membrane</keyword>
<evidence type="ECO:0000256" key="4">
    <source>
        <dbReference type="ARBA" id="ARBA00022989"/>
    </source>
</evidence>
<dbReference type="PANTHER" id="PTHR37481">
    <property type="entry name" value="LIPOPOLYSACCHARIDE EXPORT SYSTEM PROTEIN LPTC"/>
    <property type="match status" value="1"/>
</dbReference>
<evidence type="ECO:0000256" key="3">
    <source>
        <dbReference type="ARBA" id="ARBA00022692"/>
    </source>
</evidence>
<dbReference type="Pfam" id="PF06835">
    <property type="entry name" value="LptC"/>
    <property type="match status" value="1"/>
</dbReference>
<accession>A0A3B0YT98</accession>
<dbReference type="InterPro" id="IPR052363">
    <property type="entry name" value="LPS_export_LptC"/>
</dbReference>
<dbReference type="NCBIfam" id="TIGR04409">
    <property type="entry name" value="LptC_YrbK"/>
    <property type="match status" value="1"/>
</dbReference>
<protein>
    <recommendedName>
        <fullName evidence="7">Lipopolysaccharide export system protein LptC</fullName>
    </recommendedName>
</protein>
<name>A0A3B0YT98_9ZZZZ</name>
<keyword evidence="2" id="KW-0997">Cell inner membrane</keyword>
<sequence>MRTFITLAIFIAIAAISYWMLLDIKHELESDEQISAHFPDYFMENFTITSMDAQGLAQYTLRAKKMRHYDDDDSSEFEQPFLSFNRSDATITIKAKRAKHLKDRNIIFLHDNVIVHRAATAGQSELSIHTEYLKINTQSRVAETDLAAKITTDSAEFNTTGLVFDSLQGTLTLTSQVRGFYETPR</sequence>
<dbReference type="Gene3D" id="2.60.450.10">
    <property type="entry name" value="Lipopolysaccharide (LPS) transport protein A like domain"/>
    <property type="match status" value="1"/>
</dbReference>
<dbReference type="EMBL" id="UOFJ01000618">
    <property type="protein sequence ID" value="VAW71706.1"/>
    <property type="molecule type" value="Genomic_DNA"/>
</dbReference>
<dbReference type="InterPro" id="IPR010664">
    <property type="entry name" value="LipoPS_assembly_LptC-rel"/>
</dbReference>
<reference evidence="6" key="1">
    <citation type="submission" date="2018-06" db="EMBL/GenBank/DDBJ databases">
        <authorList>
            <person name="Zhirakovskaya E."/>
        </authorList>
    </citation>
    <scope>NUCLEOTIDE SEQUENCE</scope>
</reference>
<evidence type="ECO:0000256" key="2">
    <source>
        <dbReference type="ARBA" id="ARBA00022519"/>
    </source>
</evidence>
<keyword evidence="3" id="KW-0812">Transmembrane</keyword>
<keyword evidence="4" id="KW-1133">Transmembrane helix</keyword>
<evidence type="ECO:0008006" key="7">
    <source>
        <dbReference type="Google" id="ProtNLM"/>
    </source>
</evidence>
<evidence type="ECO:0000313" key="6">
    <source>
        <dbReference type="EMBL" id="VAW71706.1"/>
    </source>
</evidence>
<organism evidence="6">
    <name type="scientific">hydrothermal vent metagenome</name>
    <dbReference type="NCBI Taxonomy" id="652676"/>
    <lineage>
        <taxon>unclassified sequences</taxon>
        <taxon>metagenomes</taxon>
        <taxon>ecological metagenomes</taxon>
    </lineage>
</organism>
<dbReference type="GO" id="GO:0030288">
    <property type="term" value="C:outer membrane-bounded periplasmic space"/>
    <property type="evidence" value="ECO:0007669"/>
    <property type="project" value="TreeGrafter"/>
</dbReference>
<evidence type="ECO:0000256" key="1">
    <source>
        <dbReference type="ARBA" id="ARBA00022475"/>
    </source>
</evidence>
<gene>
    <name evidence="6" type="ORF">MNBD_GAMMA10-1607</name>
</gene>
<proteinExistence type="predicted"/>
<keyword evidence="5" id="KW-0472">Membrane</keyword>
<dbReference type="AlphaFoldDB" id="A0A3B0YT98"/>
<dbReference type="PANTHER" id="PTHR37481:SF1">
    <property type="entry name" value="LIPOPOLYSACCHARIDE EXPORT SYSTEM PROTEIN LPTC"/>
    <property type="match status" value="1"/>
</dbReference>
<dbReference type="GO" id="GO:0005886">
    <property type="term" value="C:plasma membrane"/>
    <property type="evidence" value="ECO:0007669"/>
    <property type="project" value="InterPro"/>
</dbReference>
<dbReference type="GO" id="GO:0015221">
    <property type="term" value="F:lipopolysaccharide transmembrane transporter activity"/>
    <property type="evidence" value="ECO:0007669"/>
    <property type="project" value="InterPro"/>
</dbReference>
<evidence type="ECO:0000256" key="5">
    <source>
        <dbReference type="ARBA" id="ARBA00023136"/>
    </source>
</evidence>
<dbReference type="GO" id="GO:0017089">
    <property type="term" value="F:glycolipid transfer activity"/>
    <property type="evidence" value="ECO:0007669"/>
    <property type="project" value="TreeGrafter"/>
</dbReference>
<dbReference type="InterPro" id="IPR026265">
    <property type="entry name" value="LptC"/>
</dbReference>